<accession>A0A6J0TXV3</accession>
<gene>
    <name evidence="6" type="primary">LOC110079839</name>
</gene>
<dbReference type="PANTHER" id="PTHR45710:SF39">
    <property type="entry name" value="C-TYPE LECTIN DOMAIN FAMILY 4 MEMBER M"/>
    <property type="match status" value="1"/>
</dbReference>
<evidence type="ECO:0000256" key="3">
    <source>
        <dbReference type="ARBA" id="ARBA00022525"/>
    </source>
</evidence>
<dbReference type="GO" id="GO:0030246">
    <property type="term" value="F:carbohydrate binding"/>
    <property type="evidence" value="ECO:0007669"/>
    <property type="project" value="UniProtKB-KW"/>
</dbReference>
<dbReference type="InterPro" id="IPR050828">
    <property type="entry name" value="C-type_lectin/matrix_domain"/>
</dbReference>
<dbReference type="InterPro" id="IPR016186">
    <property type="entry name" value="C-type_lectin-like/link_sf"/>
</dbReference>
<dbReference type="GO" id="GO:0005886">
    <property type="term" value="C:plasma membrane"/>
    <property type="evidence" value="ECO:0007669"/>
    <property type="project" value="UniProtKB-SubCell"/>
</dbReference>
<dbReference type="Pfam" id="PF00059">
    <property type="entry name" value="Lectin_C"/>
    <property type="match status" value="1"/>
</dbReference>
<comment type="subcellular location">
    <subcellularLocation>
        <location evidence="1">Cell membrane</location>
        <topology evidence="1">Single-pass type II membrane protein</topology>
    </subcellularLocation>
    <subcellularLocation>
        <location evidence="2">Secreted</location>
    </subcellularLocation>
</comment>
<evidence type="ECO:0000256" key="1">
    <source>
        <dbReference type="ARBA" id="ARBA00004401"/>
    </source>
</evidence>
<dbReference type="PANTHER" id="PTHR45710">
    <property type="entry name" value="C-TYPE LECTIN DOMAIN-CONTAINING PROTEIN 180"/>
    <property type="match status" value="1"/>
</dbReference>
<organism evidence="5 6">
    <name type="scientific">Pogona vitticeps</name>
    <name type="common">central bearded dragon</name>
    <dbReference type="NCBI Taxonomy" id="103695"/>
    <lineage>
        <taxon>Eukaryota</taxon>
        <taxon>Metazoa</taxon>
        <taxon>Chordata</taxon>
        <taxon>Craniata</taxon>
        <taxon>Vertebrata</taxon>
        <taxon>Euteleostomi</taxon>
        <taxon>Lepidosauria</taxon>
        <taxon>Squamata</taxon>
        <taxon>Bifurcata</taxon>
        <taxon>Unidentata</taxon>
        <taxon>Episquamata</taxon>
        <taxon>Toxicofera</taxon>
        <taxon>Iguania</taxon>
        <taxon>Acrodonta</taxon>
        <taxon>Agamidae</taxon>
        <taxon>Amphibolurinae</taxon>
        <taxon>Pogona</taxon>
    </lineage>
</organism>
<feature type="domain" description="C-type lectin" evidence="4">
    <location>
        <begin position="43"/>
        <end position="161"/>
    </location>
</feature>
<dbReference type="InParanoid" id="A0A6J0TXV3"/>
<dbReference type="PROSITE" id="PS50041">
    <property type="entry name" value="C_TYPE_LECTIN_2"/>
    <property type="match status" value="1"/>
</dbReference>
<evidence type="ECO:0000259" key="4">
    <source>
        <dbReference type="PROSITE" id="PS50041"/>
    </source>
</evidence>
<keyword evidence="3" id="KW-0964">Secreted</keyword>
<dbReference type="GO" id="GO:0005576">
    <property type="term" value="C:extracellular region"/>
    <property type="evidence" value="ECO:0007669"/>
    <property type="project" value="UniProtKB-SubCell"/>
</dbReference>
<dbReference type="SUPFAM" id="SSF56436">
    <property type="entry name" value="C-type lectin-like"/>
    <property type="match status" value="1"/>
</dbReference>
<sequence>MAKEVIRLPEHLEASEKLLKEEKKIYQNLFTKSPKSFGGWTIYDRALYYFSKDQKTWYDAENFCMSRDAHLASILNDEEQNYLTVQLAEPFWIGLSDENVEGDWKWTDGSSLVTEFWSASNLSHPESRDTKEEDCAFINPSSRGRNWNKADCHTPKRWVCKESVDIERA</sequence>
<dbReference type="OrthoDB" id="2142683at2759"/>
<dbReference type="KEGG" id="pvt:110079839"/>
<dbReference type="RefSeq" id="XP_020650874.2">
    <property type="nucleotide sequence ID" value="XM_020795215.2"/>
</dbReference>
<dbReference type="AlphaFoldDB" id="A0A6J0TXV3"/>
<dbReference type="Proteomes" id="UP001652642">
    <property type="component" value="Chromosome 5"/>
</dbReference>
<evidence type="ECO:0000256" key="2">
    <source>
        <dbReference type="ARBA" id="ARBA00004613"/>
    </source>
</evidence>
<proteinExistence type="predicted"/>
<evidence type="ECO:0000313" key="5">
    <source>
        <dbReference type="Proteomes" id="UP001652642"/>
    </source>
</evidence>
<reference evidence="6" key="1">
    <citation type="submission" date="2025-08" db="UniProtKB">
        <authorList>
            <consortium name="RefSeq"/>
        </authorList>
    </citation>
    <scope>IDENTIFICATION</scope>
</reference>
<protein>
    <submittedName>
        <fullName evidence="6">CD209 antigen-like protein C</fullName>
    </submittedName>
</protein>
<name>A0A6J0TXV3_9SAUR</name>
<keyword evidence="5" id="KW-1185">Reference proteome</keyword>
<dbReference type="Gene3D" id="3.10.100.10">
    <property type="entry name" value="Mannose-Binding Protein A, subunit A"/>
    <property type="match status" value="1"/>
</dbReference>
<dbReference type="SMART" id="SM00034">
    <property type="entry name" value="CLECT"/>
    <property type="match status" value="1"/>
</dbReference>
<dbReference type="InterPro" id="IPR016187">
    <property type="entry name" value="CTDL_fold"/>
</dbReference>
<dbReference type="InterPro" id="IPR001304">
    <property type="entry name" value="C-type_lectin-like"/>
</dbReference>
<evidence type="ECO:0000313" key="6">
    <source>
        <dbReference type="RefSeq" id="XP_020650874.2"/>
    </source>
</evidence>
<dbReference type="GeneID" id="110079839"/>